<name>A0ABW4MFD4_9SPHN</name>
<gene>
    <name evidence="2" type="ORF">ACFSAG_09435</name>
</gene>
<keyword evidence="1" id="KW-1133">Transmembrane helix</keyword>
<feature type="transmembrane region" description="Helical" evidence="1">
    <location>
        <begin position="53"/>
        <end position="73"/>
    </location>
</feature>
<feature type="transmembrane region" description="Helical" evidence="1">
    <location>
        <begin position="6"/>
        <end position="33"/>
    </location>
</feature>
<evidence type="ECO:0008006" key="4">
    <source>
        <dbReference type="Google" id="ProtNLM"/>
    </source>
</evidence>
<feature type="transmembrane region" description="Helical" evidence="1">
    <location>
        <begin position="134"/>
        <end position="153"/>
    </location>
</feature>
<dbReference type="Proteomes" id="UP001597215">
    <property type="component" value="Unassembled WGS sequence"/>
</dbReference>
<keyword evidence="3" id="KW-1185">Reference proteome</keyword>
<evidence type="ECO:0000256" key="1">
    <source>
        <dbReference type="SAM" id="Phobius"/>
    </source>
</evidence>
<organism evidence="2 3">
    <name type="scientific">Sphingorhabdus buctiana</name>
    <dbReference type="NCBI Taxonomy" id="1508805"/>
    <lineage>
        <taxon>Bacteria</taxon>
        <taxon>Pseudomonadati</taxon>
        <taxon>Pseudomonadota</taxon>
        <taxon>Alphaproteobacteria</taxon>
        <taxon>Sphingomonadales</taxon>
        <taxon>Sphingomonadaceae</taxon>
        <taxon>Sphingorhabdus</taxon>
    </lineage>
</organism>
<proteinExistence type="predicted"/>
<keyword evidence="1" id="KW-0812">Transmembrane</keyword>
<protein>
    <recommendedName>
        <fullName evidence="4">DUF2269 family protein</fullName>
    </recommendedName>
</protein>
<sequence>MDDFTIARIVHVVAVLMWIGGVAFVTTVIMPALRRDREAADRLAAFHRIENGFAWQAKIWVLLAGASGFWMVWRTDMWSRFADPHFWWMWAMLLVWLVFTIMLFILEPLFLHKRMAASPHPQLDFQRMERAHRILLLASIIAAIGAVGGSHGLW</sequence>
<evidence type="ECO:0000313" key="3">
    <source>
        <dbReference type="Proteomes" id="UP001597215"/>
    </source>
</evidence>
<dbReference type="EMBL" id="JBHUEL010000008">
    <property type="protein sequence ID" value="MFD1767065.1"/>
    <property type="molecule type" value="Genomic_DNA"/>
</dbReference>
<dbReference type="RefSeq" id="WP_381513964.1">
    <property type="nucleotide sequence ID" value="NZ_JBHUEL010000008.1"/>
</dbReference>
<keyword evidence="1" id="KW-0472">Membrane</keyword>
<reference evidence="3" key="1">
    <citation type="journal article" date="2019" name="Int. J. Syst. Evol. Microbiol.">
        <title>The Global Catalogue of Microorganisms (GCM) 10K type strain sequencing project: providing services to taxonomists for standard genome sequencing and annotation.</title>
        <authorList>
            <consortium name="The Broad Institute Genomics Platform"/>
            <consortium name="The Broad Institute Genome Sequencing Center for Infectious Disease"/>
            <person name="Wu L."/>
            <person name="Ma J."/>
        </authorList>
    </citation>
    <scope>NUCLEOTIDE SEQUENCE [LARGE SCALE GENOMIC DNA]</scope>
    <source>
        <strain evidence="3">CGMCC 1.12449</strain>
    </source>
</reference>
<comment type="caution">
    <text evidence="2">The sequence shown here is derived from an EMBL/GenBank/DDBJ whole genome shotgun (WGS) entry which is preliminary data.</text>
</comment>
<feature type="transmembrane region" description="Helical" evidence="1">
    <location>
        <begin position="85"/>
        <end position="106"/>
    </location>
</feature>
<evidence type="ECO:0000313" key="2">
    <source>
        <dbReference type="EMBL" id="MFD1767065.1"/>
    </source>
</evidence>
<accession>A0ABW4MFD4</accession>